<keyword evidence="2" id="KW-0547">Nucleotide-binding</keyword>
<sequence>GRGDRVAFVGRNGAGKSTLMGIIGGRVSFEEGERKLGHNVTVQYFGQDPGKNLDHLKTVLGELESVSPDEMRPRLRTLLGSFLFSGDDVEKKVGVLSGGEKSRLVFAKMLLRPANLLLLDEPTNHLDVSAREVLEEALERYEGTICFVSHDRSFMDRIANKVLEIEDGRLRVYLGDYSDYLWSKEREAEEAEGERAAGEARAAPRSGRAGGPKSREQKRREAEERRRRSSA</sequence>
<dbReference type="CDD" id="cd03221">
    <property type="entry name" value="ABCF_EF-3"/>
    <property type="match status" value="1"/>
</dbReference>
<dbReference type="Pfam" id="PF00005">
    <property type="entry name" value="ABC_tran"/>
    <property type="match status" value="1"/>
</dbReference>
<evidence type="ECO:0000256" key="3">
    <source>
        <dbReference type="ARBA" id="ARBA00022840"/>
    </source>
</evidence>
<gene>
    <name evidence="6" type="ORF">S01H1_78224</name>
</gene>
<dbReference type="PROSITE" id="PS50893">
    <property type="entry name" value="ABC_TRANSPORTER_2"/>
    <property type="match status" value="1"/>
</dbReference>
<proteinExistence type="predicted"/>
<dbReference type="PANTHER" id="PTHR19211:SF14">
    <property type="entry name" value="ATP-BINDING CASSETTE SUB-FAMILY F MEMBER 1"/>
    <property type="match status" value="1"/>
</dbReference>
<feature type="domain" description="ABC transporter" evidence="5">
    <location>
        <begin position="1"/>
        <end position="192"/>
    </location>
</feature>
<feature type="non-terminal residue" evidence="6">
    <location>
        <position position="1"/>
    </location>
</feature>
<feature type="region of interest" description="Disordered" evidence="4">
    <location>
        <begin position="191"/>
        <end position="231"/>
    </location>
</feature>
<dbReference type="InterPro" id="IPR003593">
    <property type="entry name" value="AAA+_ATPase"/>
</dbReference>
<dbReference type="PROSITE" id="PS00211">
    <property type="entry name" value="ABC_TRANSPORTER_1"/>
    <property type="match status" value="1"/>
</dbReference>
<accession>X0Y647</accession>
<organism evidence="6">
    <name type="scientific">marine sediment metagenome</name>
    <dbReference type="NCBI Taxonomy" id="412755"/>
    <lineage>
        <taxon>unclassified sequences</taxon>
        <taxon>metagenomes</taxon>
        <taxon>ecological metagenomes</taxon>
    </lineage>
</organism>
<evidence type="ECO:0000256" key="1">
    <source>
        <dbReference type="ARBA" id="ARBA00022737"/>
    </source>
</evidence>
<dbReference type="PANTHER" id="PTHR19211">
    <property type="entry name" value="ATP-BINDING TRANSPORT PROTEIN-RELATED"/>
    <property type="match status" value="1"/>
</dbReference>
<protein>
    <recommendedName>
        <fullName evidence="5">ABC transporter domain-containing protein</fullName>
    </recommendedName>
</protein>
<dbReference type="GO" id="GO:0016887">
    <property type="term" value="F:ATP hydrolysis activity"/>
    <property type="evidence" value="ECO:0007669"/>
    <property type="project" value="InterPro"/>
</dbReference>
<dbReference type="InterPro" id="IPR050611">
    <property type="entry name" value="ABCF"/>
</dbReference>
<keyword evidence="3" id="KW-0067">ATP-binding</keyword>
<dbReference type="InterPro" id="IPR027417">
    <property type="entry name" value="P-loop_NTPase"/>
</dbReference>
<name>X0Y647_9ZZZZ</name>
<dbReference type="GO" id="GO:0005524">
    <property type="term" value="F:ATP binding"/>
    <property type="evidence" value="ECO:0007669"/>
    <property type="project" value="UniProtKB-KW"/>
</dbReference>
<dbReference type="Gene3D" id="3.40.50.300">
    <property type="entry name" value="P-loop containing nucleotide triphosphate hydrolases"/>
    <property type="match status" value="1"/>
</dbReference>
<evidence type="ECO:0000256" key="4">
    <source>
        <dbReference type="SAM" id="MobiDB-lite"/>
    </source>
</evidence>
<comment type="caution">
    <text evidence="6">The sequence shown here is derived from an EMBL/GenBank/DDBJ whole genome shotgun (WGS) entry which is preliminary data.</text>
</comment>
<feature type="compositionally biased region" description="Basic and acidic residues" evidence="4">
    <location>
        <begin position="213"/>
        <end position="231"/>
    </location>
</feature>
<evidence type="ECO:0000313" key="6">
    <source>
        <dbReference type="EMBL" id="GAG44168.1"/>
    </source>
</evidence>
<feature type="non-terminal residue" evidence="6">
    <location>
        <position position="231"/>
    </location>
</feature>
<dbReference type="InterPro" id="IPR017871">
    <property type="entry name" value="ABC_transporter-like_CS"/>
</dbReference>
<dbReference type="SMART" id="SM00382">
    <property type="entry name" value="AAA"/>
    <property type="match status" value="1"/>
</dbReference>
<dbReference type="InterPro" id="IPR003439">
    <property type="entry name" value="ABC_transporter-like_ATP-bd"/>
</dbReference>
<evidence type="ECO:0000256" key="2">
    <source>
        <dbReference type="ARBA" id="ARBA00022741"/>
    </source>
</evidence>
<evidence type="ECO:0000259" key="5">
    <source>
        <dbReference type="PROSITE" id="PS50893"/>
    </source>
</evidence>
<reference evidence="6" key="1">
    <citation type="journal article" date="2014" name="Front. Microbiol.">
        <title>High frequency of phylogenetically diverse reductive dehalogenase-homologous genes in deep subseafloor sedimentary metagenomes.</title>
        <authorList>
            <person name="Kawai M."/>
            <person name="Futagami T."/>
            <person name="Toyoda A."/>
            <person name="Takaki Y."/>
            <person name="Nishi S."/>
            <person name="Hori S."/>
            <person name="Arai W."/>
            <person name="Tsubouchi T."/>
            <person name="Morono Y."/>
            <person name="Uchiyama I."/>
            <person name="Ito T."/>
            <person name="Fujiyama A."/>
            <person name="Inagaki F."/>
            <person name="Takami H."/>
        </authorList>
    </citation>
    <scope>NUCLEOTIDE SEQUENCE</scope>
    <source>
        <strain evidence="6">Expedition CK06-06</strain>
    </source>
</reference>
<keyword evidence="1" id="KW-0677">Repeat</keyword>
<dbReference type="EMBL" id="BARS01052628">
    <property type="protein sequence ID" value="GAG44168.1"/>
    <property type="molecule type" value="Genomic_DNA"/>
</dbReference>
<dbReference type="SUPFAM" id="SSF52540">
    <property type="entry name" value="P-loop containing nucleoside triphosphate hydrolases"/>
    <property type="match status" value="1"/>
</dbReference>
<dbReference type="AlphaFoldDB" id="X0Y647"/>